<accession>A0AAV0P2V1</accession>
<feature type="chain" id="PRO_5043852422" evidence="2">
    <location>
        <begin position="26"/>
        <end position="456"/>
    </location>
</feature>
<dbReference type="InterPro" id="IPR029058">
    <property type="entry name" value="AB_hydrolase_fold"/>
</dbReference>
<dbReference type="PANTHER" id="PTHR11802">
    <property type="entry name" value="SERINE PROTEASE FAMILY S10 SERINE CARBOXYPEPTIDASE"/>
    <property type="match status" value="1"/>
</dbReference>
<dbReference type="GO" id="GO:0006508">
    <property type="term" value="P:proteolysis"/>
    <property type="evidence" value="ECO:0007669"/>
    <property type="project" value="InterPro"/>
</dbReference>
<dbReference type="Proteomes" id="UP001154282">
    <property type="component" value="Unassembled WGS sequence"/>
</dbReference>
<dbReference type="GO" id="GO:0004185">
    <property type="term" value="F:serine-type carboxypeptidase activity"/>
    <property type="evidence" value="ECO:0007669"/>
    <property type="project" value="InterPro"/>
</dbReference>
<comment type="similarity">
    <text evidence="1">Belongs to the peptidase S10 family.</text>
</comment>
<comment type="caution">
    <text evidence="3">The sequence shown here is derived from an EMBL/GenBank/DDBJ whole genome shotgun (WGS) entry which is preliminary data.</text>
</comment>
<proteinExistence type="inferred from homology"/>
<sequence length="456" mass="49058">MGALAMTSTAAVLTSISLLIGVAAGMSAAAEKDRVGHLPGQPAGELPLMHFSGYVGGGAAAARHFFYYFVKHDGSARPAEEAPLIVWVSSGRFCSAVGYGGMLEVGPLRVQADLTLRLNEYSWHKEANVLFVDLPAGVGFSYSNKNLTAGEATSGNQIAREAVSFLQGWTKKFPEHRFNEMFLLGEGFGAHHAVRLALHATREPSLLAGLPPLKGLLLGNPEMDLESTFEGFVDYLTINGMMGKAGRDKVLRACVLKSPLDCATAMHQEAIGLAVYISAIKEPLCTAAARPSSKYLWYDPCSENYLEQYLQLPAVQQALHANSSGRVPGPWHICSKALSPGLVPPGSEKPTWIIDALKELVGKGDSLKLAVYHGDENARPPVTSTKYCLAKVFNHTDPAEFGHWKDSNGDVGGYTSVYMGRKNNVTFSTVRGSGGYVGSYQPLRARDLLRRFLGAP</sequence>
<dbReference type="InterPro" id="IPR001563">
    <property type="entry name" value="Peptidase_S10"/>
</dbReference>
<name>A0AAV0P2V1_9ROSI</name>
<feature type="signal peptide" evidence="2">
    <location>
        <begin position="1"/>
        <end position="25"/>
    </location>
</feature>
<dbReference type="Gene3D" id="3.40.50.11320">
    <property type="match status" value="1"/>
</dbReference>
<dbReference type="Pfam" id="PF00450">
    <property type="entry name" value="Peptidase_S10"/>
    <property type="match status" value="1"/>
</dbReference>
<dbReference type="PANTHER" id="PTHR11802:SF470">
    <property type="entry name" value="CARBOXYPEPTIDASE"/>
    <property type="match status" value="1"/>
</dbReference>
<reference evidence="3" key="1">
    <citation type="submission" date="2022-08" db="EMBL/GenBank/DDBJ databases">
        <authorList>
            <person name="Gutierrez-Valencia J."/>
        </authorList>
    </citation>
    <scope>NUCLEOTIDE SEQUENCE</scope>
</reference>
<dbReference type="Gene3D" id="6.10.250.940">
    <property type="match status" value="1"/>
</dbReference>
<dbReference type="AlphaFoldDB" id="A0AAV0P2V1"/>
<evidence type="ECO:0000256" key="2">
    <source>
        <dbReference type="SAM" id="SignalP"/>
    </source>
</evidence>
<dbReference type="GO" id="GO:0005773">
    <property type="term" value="C:vacuole"/>
    <property type="evidence" value="ECO:0007669"/>
    <property type="project" value="TreeGrafter"/>
</dbReference>
<evidence type="ECO:0000313" key="4">
    <source>
        <dbReference type="Proteomes" id="UP001154282"/>
    </source>
</evidence>
<keyword evidence="4" id="KW-1185">Reference proteome</keyword>
<dbReference type="PRINTS" id="PR00724">
    <property type="entry name" value="CRBOXYPTASEC"/>
</dbReference>
<dbReference type="Gene3D" id="3.40.50.1820">
    <property type="entry name" value="alpha/beta hydrolase"/>
    <property type="match status" value="1"/>
</dbReference>
<evidence type="ECO:0000256" key="1">
    <source>
        <dbReference type="ARBA" id="ARBA00009431"/>
    </source>
</evidence>
<protein>
    <submittedName>
        <fullName evidence="3">Uncharacterized protein</fullName>
    </submittedName>
</protein>
<gene>
    <name evidence="3" type="ORF">LITE_LOCUS36532</name>
</gene>
<organism evidence="3 4">
    <name type="scientific">Linum tenue</name>
    <dbReference type="NCBI Taxonomy" id="586396"/>
    <lineage>
        <taxon>Eukaryota</taxon>
        <taxon>Viridiplantae</taxon>
        <taxon>Streptophyta</taxon>
        <taxon>Embryophyta</taxon>
        <taxon>Tracheophyta</taxon>
        <taxon>Spermatophyta</taxon>
        <taxon>Magnoliopsida</taxon>
        <taxon>eudicotyledons</taxon>
        <taxon>Gunneridae</taxon>
        <taxon>Pentapetalae</taxon>
        <taxon>rosids</taxon>
        <taxon>fabids</taxon>
        <taxon>Malpighiales</taxon>
        <taxon>Linaceae</taxon>
        <taxon>Linum</taxon>
    </lineage>
</organism>
<dbReference type="SUPFAM" id="SSF53474">
    <property type="entry name" value="alpha/beta-Hydrolases"/>
    <property type="match status" value="1"/>
</dbReference>
<evidence type="ECO:0000313" key="3">
    <source>
        <dbReference type="EMBL" id="CAI0465249.1"/>
    </source>
</evidence>
<keyword evidence="2" id="KW-0732">Signal</keyword>
<dbReference type="EMBL" id="CAMGYJ010000008">
    <property type="protein sequence ID" value="CAI0465249.1"/>
    <property type="molecule type" value="Genomic_DNA"/>
</dbReference>